<comment type="caution">
    <text evidence="2">The sequence shown here is derived from an EMBL/GenBank/DDBJ whole genome shotgun (WGS) entry which is preliminary data.</text>
</comment>
<protein>
    <submittedName>
        <fullName evidence="2">Uncharacterized protein</fullName>
    </submittedName>
</protein>
<dbReference type="Proteomes" id="UP000652013">
    <property type="component" value="Unassembled WGS sequence"/>
</dbReference>
<dbReference type="EMBL" id="BOOY01000007">
    <property type="protein sequence ID" value="GIJ01987.1"/>
    <property type="molecule type" value="Genomic_DNA"/>
</dbReference>
<dbReference type="AlphaFoldDB" id="A0A8J3Y5T0"/>
<organism evidence="2 3">
    <name type="scientific">Spirilliplanes yamanashiensis</name>
    <dbReference type="NCBI Taxonomy" id="42233"/>
    <lineage>
        <taxon>Bacteria</taxon>
        <taxon>Bacillati</taxon>
        <taxon>Actinomycetota</taxon>
        <taxon>Actinomycetes</taxon>
        <taxon>Micromonosporales</taxon>
        <taxon>Micromonosporaceae</taxon>
        <taxon>Spirilliplanes</taxon>
    </lineage>
</organism>
<name>A0A8J3Y5T0_9ACTN</name>
<evidence type="ECO:0000313" key="2">
    <source>
        <dbReference type="EMBL" id="GIJ01987.1"/>
    </source>
</evidence>
<evidence type="ECO:0000313" key="3">
    <source>
        <dbReference type="Proteomes" id="UP000652013"/>
    </source>
</evidence>
<keyword evidence="3" id="KW-1185">Reference proteome</keyword>
<sequence length="296" mass="30190">MIGSWFGTAHDVAPQHLDLPAAVTGGQHPAVAVVDNVVRGSGIVGRVTGDAGAVAVRLRPGPEPVRVTVAVSLDEISTRWWADRVRPPRTRGERPRLVLVHSQGALRGALVLARGQGWLRGVPAAGTVTFDLDPAELADGLLVVELTPAGALPAAVAGRFSGNDAIGLRIDRIDARPAAGPAPVFRSAGAGFAVAAPGAREVRLPRAAGPAAPPPARAPGNRWTRQKPARAAWKVLRTGRRVAYRGAAVVARPALPAAPHAVDLATGADVPVTVAGRDAGGLHLTLGPATGPVLVG</sequence>
<feature type="region of interest" description="Disordered" evidence="1">
    <location>
        <begin position="206"/>
        <end position="228"/>
    </location>
</feature>
<proteinExistence type="predicted"/>
<evidence type="ECO:0000256" key="1">
    <source>
        <dbReference type="SAM" id="MobiDB-lite"/>
    </source>
</evidence>
<reference evidence="2" key="1">
    <citation type="submission" date="2021-01" db="EMBL/GenBank/DDBJ databases">
        <title>Whole genome shotgun sequence of Spirilliplanes yamanashiensis NBRC 15828.</title>
        <authorList>
            <person name="Komaki H."/>
            <person name="Tamura T."/>
        </authorList>
    </citation>
    <scope>NUCLEOTIDE SEQUENCE</scope>
    <source>
        <strain evidence="2">NBRC 15828</strain>
    </source>
</reference>
<gene>
    <name evidence="2" type="ORF">Sya03_13390</name>
</gene>
<accession>A0A8J3Y5T0</accession>
<dbReference type="RefSeq" id="WP_203937312.1">
    <property type="nucleotide sequence ID" value="NZ_BAAAGJ010000005.1"/>
</dbReference>